<keyword evidence="2" id="KW-1185">Reference proteome</keyword>
<name>A0ABS8VRJ7_DATST</name>
<reference evidence="1 2" key="1">
    <citation type="journal article" date="2021" name="BMC Genomics">
        <title>Datura genome reveals duplications of psychoactive alkaloid biosynthetic genes and high mutation rate following tissue culture.</title>
        <authorList>
            <person name="Rajewski A."/>
            <person name="Carter-House D."/>
            <person name="Stajich J."/>
            <person name="Litt A."/>
        </authorList>
    </citation>
    <scope>NUCLEOTIDE SEQUENCE [LARGE SCALE GENOMIC DNA]</scope>
    <source>
        <strain evidence="1">AR-01</strain>
    </source>
</reference>
<evidence type="ECO:0000313" key="1">
    <source>
        <dbReference type="EMBL" id="MCE0481822.1"/>
    </source>
</evidence>
<dbReference type="EMBL" id="JACEIK010005571">
    <property type="protein sequence ID" value="MCE0481822.1"/>
    <property type="molecule type" value="Genomic_DNA"/>
</dbReference>
<accession>A0ABS8VRJ7</accession>
<comment type="caution">
    <text evidence="1">The sequence shown here is derived from an EMBL/GenBank/DDBJ whole genome shotgun (WGS) entry which is preliminary data.</text>
</comment>
<sequence length="141" mass="15294">MKEGKKASKVKKTSIWEAKSSFDFTKYACRVRHAGMLCQVCRHAMPGVSGMLCQPCRHAVSGVSGMLSLVCKQAVSGMLPLVFQAGCGRYAGLHAGCPKVLCCLAFDSQHWQLVILNIKARYIRQGGKCSKFNIVACGSVH</sequence>
<evidence type="ECO:0000313" key="2">
    <source>
        <dbReference type="Proteomes" id="UP000823775"/>
    </source>
</evidence>
<organism evidence="1 2">
    <name type="scientific">Datura stramonium</name>
    <name type="common">Jimsonweed</name>
    <name type="synonym">Common thornapple</name>
    <dbReference type="NCBI Taxonomy" id="4076"/>
    <lineage>
        <taxon>Eukaryota</taxon>
        <taxon>Viridiplantae</taxon>
        <taxon>Streptophyta</taxon>
        <taxon>Embryophyta</taxon>
        <taxon>Tracheophyta</taxon>
        <taxon>Spermatophyta</taxon>
        <taxon>Magnoliopsida</taxon>
        <taxon>eudicotyledons</taxon>
        <taxon>Gunneridae</taxon>
        <taxon>Pentapetalae</taxon>
        <taxon>asterids</taxon>
        <taxon>lamiids</taxon>
        <taxon>Solanales</taxon>
        <taxon>Solanaceae</taxon>
        <taxon>Solanoideae</taxon>
        <taxon>Datureae</taxon>
        <taxon>Datura</taxon>
    </lineage>
</organism>
<protein>
    <submittedName>
        <fullName evidence="1">Uncharacterized protein</fullName>
    </submittedName>
</protein>
<proteinExistence type="predicted"/>
<dbReference type="Proteomes" id="UP000823775">
    <property type="component" value="Unassembled WGS sequence"/>
</dbReference>
<gene>
    <name evidence="1" type="ORF">HAX54_039904</name>
</gene>